<dbReference type="InterPro" id="IPR004314">
    <property type="entry name" value="Neprosin"/>
</dbReference>
<feature type="domain" description="Neprosin PEP catalytic" evidence="1">
    <location>
        <begin position="1"/>
        <end position="172"/>
    </location>
</feature>
<reference evidence="2 3" key="1">
    <citation type="submission" date="2023-10" db="EMBL/GenBank/DDBJ databases">
        <title>Chromosome-scale genome assembly provides insights into flower coloration mechanisms of Canna indica.</title>
        <authorList>
            <person name="Li C."/>
        </authorList>
    </citation>
    <scope>NUCLEOTIDE SEQUENCE [LARGE SCALE GENOMIC DNA]</scope>
    <source>
        <tissue evidence="2">Flower</tissue>
    </source>
</reference>
<name>A0AAQ3QAT6_9LILI</name>
<evidence type="ECO:0000313" key="2">
    <source>
        <dbReference type="EMBL" id="WOL05886.1"/>
    </source>
</evidence>
<keyword evidence="3" id="KW-1185">Reference proteome</keyword>
<proteinExistence type="predicted"/>
<dbReference type="InterPro" id="IPR053168">
    <property type="entry name" value="Glutamic_endopeptidase"/>
</dbReference>
<dbReference type="AlphaFoldDB" id="A0AAQ3QAT6"/>
<sequence length="193" mass="21731">MPRFCTSSDVPLGWVVPQISTYDGPQYAYGIHMYRDQNTGNWWLRLLLQHVELHTIDVGYCPNTIIPSLASDGTKELFFGAEVFMPNLYEIGPEMGNGHFPDEGVRKSAYVRRIQFGLTKDDPTSFVDPSEDSYFIYSGTSCYAALENISEGPMWRISIYYGGYSSAALSCSLIKWDIMLSLLCIAHLLIISL</sequence>
<protein>
    <recommendedName>
        <fullName evidence="1">Neprosin PEP catalytic domain-containing protein</fullName>
    </recommendedName>
</protein>
<gene>
    <name evidence="2" type="ORF">Cni_G14617</name>
</gene>
<dbReference type="PANTHER" id="PTHR31589:SF235">
    <property type="entry name" value="PROTEIN, PUTATIVE (DUF239)-RELATED"/>
    <property type="match status" value="1"/>
</dbReference>
<dbReference type="PROSITE" id="PS52045">
    <property type="entry name" value="NEPROSIN_PEP_CD"/>
    <property type="match status" value="1"/>
</dbReference>
<organism evidence="2 3">
    <name type="scientific">Canna indica</name>
    <name type="common">Indian-shot</name>
    <dbReference type="NCBI Taxonomy" id="4628"/>
    <lineage>
        <taxon>Eukaryota</taxon>
        <taxon>Viridiplantae</taxon>
        <taxon>Streptophyta</taxon>
        <taxon>Embryophyta</taxon>
        <taxon>Tracheophyta</taxon>
        <taxon>Spermatophyta</taxon>
        <taxon>Magnoliopsida</taxon>
        <taxon>Liliopsida</taxon>
        <taxon>Zingiberales</taxon>
        <taxon>Cannaceae</taxon>
        <taxon>Canna</taxon>
    </lineage>
</organism>
<evidence type="ECO:0000313" key="3">
    <source>
        <dbReference type="Proteomes" id="UP001327560"/>
    </source>
</evidence>
<dbReference type="Pfam" id="PF03080">
    <property type="entry name" value="Neprosin"/>
    <property type="match status" value="1"/>
</dbReference>
<dbReference type="PANTHER" id="PTHR31589">
    <property type="entry name" value="PROTEIN, PUTATIVE (DUF239)-RELATED-RELATED"/>
    <property type="match status" value="1"/>
</dbReference>
<accession>A0AAQ3QAT6</accession>
<dbReference type="EMBL" id="CP136893">
    <property type="protein sequence ID" value="WOL05886.1"/>
    <property type="molecule type" value="Genomic_DNA"/>
</dbReference>
<evidence type="ECO:0000259" key="1">
    <source>
        <dbReference type="PROSITE" id="PS52045"/>
    </source>
</evidence>
<dbReference type="Proteomes" id="UP001327560">
    <property type="component" value="Chromosome 4"/>
</dbReference>